<comment type="caution">
    <text evidence="8">The sequence shown here is derived from an EMBL/GenBank/DDBJ whole genome shotgun (WGS) entry which is preliminary data.</text>
</comment>
<evidence type="ECO:0000256" key="1">
    <source>
        <dbReference type="ARBA" id="ARBA00022490"/>
    </source>
</evidence>
<dbReference type="Gene3D" id="3.40.50.150">
    <property type="entry name" value="Vaccinia Virus protein VP39"/>
    <property type="match status" value="2"/>
</dbReference>
<evidence type="ECO:0000259" key="6">
    <source>
        <dbReference type="Pfam" id="PF05175"/>
    </source>
</evidence>
<keyword evidence="4 8" id="KW-0808">Transferase</keyword>
<protein>
    <submittedName>
        <fullName evidence="8">Methyltransferase domain-containing protein</fullName>
    </submittedName>
</protein>
<dbReference type="PANTHER" id="PTHR47816:SF5">
    <property type="entry name" value="RIBOSOMAL RNA LARGE SUBUNIT METHYLTRANSFERASE G"/>
    <property type="match status" value="1"/>
</dbReference>
<dbReference type="OrthoDB" id="29650at2"/>
<proteinExistence type="predicted"/>
<keyword evidence="2" id="KW-0698">rRNA processing</keyword>
<dbReference type="Proteomes" id="UP000297475">
    <property type="component" value="Unassembled WGS sequence"/>
</dbReference>
<dbReference type="PANTHER" id="PTHR47816">
    <property type="entry name" value="RIBOSOMAL RNA SMALL SUBUNIT METHYLTRANSFERASE C"/>
    <property type="match status" value="1"/>
</dbReference>
<keyword evidence="3 8" id="KW-0489">Methyltransferase</keyword>
<keyword evidence="1" id="KW-0963">Cytoplasm</keyword>
<dbReference type="GO" id="GO:0008990">
    <property type="term" value="F:rRNA (guanine-N2-)-methyltransferase activity"/>
    <property type="evidence" value="ECO:0007669"/>
    <property type="project" value="InterPro"/>
</dbReference>
<dbReference type="InterPro" id="IPR029063">
    <property type="entry name" value="SAM-dependent_MTases_sf"/>
</dbReference>
<gene>
    <name evidence="8" type="ORF">E4656_17750</name>
</gene>
<dbReference type="InterPro" id="IPR046977">
    <property type="entry name" value="RsmC/RlmG"/>
</dbReference>
<dbReference type="AlphaFoldDB" id="A0A4Z0W6U4"/>
<dbReference type="InterPro" id="IPR017237">
    <property type="entry name" value="RLMG"/>
</dbReference>
<evidence type="ECO:0000313" key="8">
    <source>
        <dbReference type="EMBL" id="TGG90780.1"/>
    </source>
</evidence>
<evidence type="ECO:0000256" key="3">
    <source>
        <dbReference type="ARBA" id="ARBA00022603"/>
    </source>
</evidence>
<evidence type="ECO:0000256" key="5">
    <source>
        <dbReference type="ARBA" id="ARBA00022691"/>
    </source>
</evidence>
<reference evidence="8 9" key="1">
    <citation type="submission" date="2019-04" db="EMBL/GenBank/DDBJ databases">
        <title>Natronospirillum operosus gen. nov., sp. nov., a haloalkaliphilic satellite isolated from decaying biomass of laboratory culture of cyanobacterium Geitlerinema sp. and proposal of Natronospirillaceae fam. nov. and Saccharospirillaceae fam. nov.</title>
        <authorList>
            <person name="Kevbrin V."/>
            <person name="Boltyanskaya Y."/>
            <person name="Koziaeva V."/>
            <person name="Grouzdev D.S."/>
            <person name="Park M."/>
            <person name="Cho J."/>
        </authorList>
    </citation>
    <scope>NUCLEOTIDE SEQUENCE [LARGE SCALE GENOMIC DNA]</scope>
    <source>
        <strain evidence="8 9">G-116</strain>
    </source>
</reference>
<feature type="domain" description="RlmG N-terminal" evidence="7">
    <location>
        <begin position="9"/>
        <end position="179"/>
    </location>
</feature>
<dbReference type="PIRSF" id="PIRSF037565">
    <property type="entry name" value="RRNA_m2G_Mtase_RsmD_prd"/>
    <property type="match status" value="1"/>
</dbReference>
<evidence type="ECO:0000256" key="4">
    <source>
        <dbReference type="ARBA" id="ARBA00022679"/>
    </source>
</evidence>
<dbReference type="SUPFAM" id="SSF53335">
    <property type="entry name" value="S-adenosyl-L-methionine-dependent methyltransferases"/>
    <property type="match status" value="1"/>
</dbReference>
<dbReference type="Pfam" id="PF05175">
    <property type="entry name" value="MTS"/>
    <property type="match status" value="1"/>
</dbReference>
<dbReference type="EMBL" id="SRMF01000011">
    <property type="protein sequence ID" value="TGG90780.1"/>
    <property type="molecule type" value="Genomic_DNA"/>
</dbReference>
<evidence type="ECO:0000259" key="7">
    <source>
        <dbReference type="Pfam" id="PF26049"/>
    </source>
</evidence>
<name>A0A4Z0W6U4_9GAMM</name>
<dbReference type="RefSeq" id="WP_135484660.1">
    <property type="nucleotide sequence ID" value="NZ_SRMF01000011.1"/>
</dbReference>
<evidence type="ECO:0000256" key="2">
    <source>
        <dbReference type="ARBA" id="ARBA00022552"/>
    </source>
</evidence>
<sequence>MSDTPALDTEFHSATGTVTLHRLPERHHPALRAWDAADDYLIRTLHSAPPETPLLLVNDAFGALGCALHAHEPTLWYDSAVEAEALALNLRRNGLSGLPLIPQTEAPPAAVTQVVLKLPRSSALLDWQLAQLNQHLPVGTPILLGGMLKHVKPSDQKVMQARLGNVEASRIVRKARYWQAVTTAAAEPPATQSVAVADFQLTLLNHPGVFSQRRLDPGAACLLQHLTLLDTSGLPDPHHAIDLCCGNGVLGLAWLRLHPNARMTFCDASAAAISSVQASAQRNLGADQQWSVVLRDGLQDAAPQSADVILCNPPFHQSDTVTTDVAQALFHQARGVLTAGGHMVVVANRHLGYHQMMKSYFRSVTTLSSDKRFVVLLATAPRPPKTVVA</sequence>
<dbReference type="GO" id="GO:0003676">
    <property type="term" value="F:nucleic acid binding"/>
    <property type="evidence" value="ECO:0007669"/>
    <property type="project" value="InterPro"/>
</dbReference>
<dbReference type="CDD" id="cd02440">
    <property type="entry name" value="AdoMet_MTases"/>
    <property type="match status" value="1"/>
</dbReference>
<dbReference type="GO" id="GO:0005737">
    <property type="term" value="C:cytoplasm"/>
    <property type="evidence" value="ECO:0007669"/>
    <property type="project" value="InterPro"/>
</dbReference>
<dbReference type="InterPro" id="IPR002052">
    <property type="entry name" value="DNA_methylase_N6_adenine_CS"/>
</dbReference>
<dbReference type="InterPro" id="IPR058679">
    <property type="entry name" value="RlmG_N"/>
</dbReference>
<dbReference type="InterPro" id="IPR007848">
    <property type="entry name" value="Small_mtfrase_dom"/>
</dbReference>
<organism evidence="8 9">
    <name type="scientific">Natronospirillum operosum</name>
    <dbReference type="NCBI Taxonomy" id="2759953"/>
    <lineage>
        <taxon>Bacteria</taxon>
        <taxon>Pseudomonadati</taxon>
        <taxon>Pseudomonadota</taxon>
        <taxon>Gammaproteobacteria</taxon>
        <taxon>Oceanospirillales</taxon>
        <taxon>Natronospirillaceae</taxon>
        <taxon>Natronospirillum</taxon>
    </lineage>
</organism>
<keyword evidence="9" id="KW-1185">Reference proteome</keyword>
<feature type="domain" description="Methyltransferase small" evidence="6">
    <location>
        <begin position="201"/>
        <end position="376"/>
    </location>
</feature>
<dbReference type="PROSITE" id="PS00092">
    <property type="entry name" value="N6_MTASE"/>
    <property type="match status" value="1"/>
</dbReference>
<evidence type="ECO:0000313" key="9">
    <source>
        <dbReference type="Proteomes" id="UP000297475"/>
    </source>
</evidence>
<accession>A0A4Z0W6U4</accession>
<dbReference type="Pfam" id="PF26049">
    <property type="entry name" value="RLMG_N"/>
    <property type="match status" value="1"/>
</dbReference>
<keyword evidence="5" id="KW-0949">S-adenosyl-L-methionine</keyword>